<dbReference type="AlphaFoldDB" id="A0A2P5BIC4"/>
<name>A0A2P5BIC4_PARAD</name>
<keyword evidence="3" id="KW-1185">Reference proteome</keyword>
<keyword evidence="1" id="KW-0812">Transmembrane</keyword>
<evidence type="ECO:0000256" key="1">
    <source>
        <dbReference type="SAM" id="Phobius"/>
    </source>
</evidence>
<dbReference type="OrthoDB" id="10511683at2759"/>
<protein>
    <recommendedName>
        <fullName evidence="4">Transmembrane protein</fullName>
    </recommendedName>
</protein>
<dbReference type="EMBL" id="JXTB01000275">
    <property type="protein sequence ID" value="PON48535.1"/>
    <property type="molecule type" value="Genomic_DNA"/>
</dbReference>
<reference evidence="3" key="1">
    <citation type="submission" date="2016-06" db="EMBL/GenBank/DDBJ databases">
        <title>Parallel loss of symbiosis genes in relatives of nitrogen-fixing non-legume Parasponia.</title>
        <authorList>
            <person name="Van Velzen R."/>
            <person name="Holmer R."/>
            <person name="Bu F."/>
            <person name="Rutten L."/>
            <person name="Van Zeijl A."/>
            <person name="Liu W."/>
            <person name="Santuari L."/>
            <person name="Cao Q."/>
            <person name="Sharma T."/>
            <person name="Shen D."/>
            <person name="Roswanjaya Y."/>
            <person name="Wardhani T."/>
            <person name="Kalhor M.S."/>
            <person name="Jansen J."/>
            <person name="Van den Hoogen J."/>
            <person name="Gungor B."/>
            <person name="Hartog M."/>
            <person name="Hontelez J."/>
            <person name="Verver J."/>
            <person name="Yang W.-C."/>
            <person name="Schijlen E."/>
            <person name="Repin R."/>
            <person name="Schilthuizen M."/>
            <person name="Schranz E."/>
            <person name="Heidstra R."/>
            <person name="Miyata K."/>
            <person name="Fedorova E."/>
            <person name="Kohlen W."/>
            <person name="Bisseling T."/>
            <person name="Smit S."/>
            <person name="Geurts R."/>
        </authorList>
    </citation>
    <scope>NUCLEOTIDE SEQUENCE [LARGE SCALE GENOMIC DNA]</scope>
    <source>
        <strain evidence="3">cv. WU1-14</strain>
    </source>
</reference>
<proteinExistence type="predicted"/>
<feature type="transmembrane region" description="Helical" evidence="1">
    <location>
        <begin position="63"/>
        <end position="82"/>
    </location>
</feature>
<evidence type="ECO:0000313" key="3">
    <source>
        <dbReference type="Proteomes" id="UP000237105"/>
    </source>
</evidence>
<keyword evidence="1" id="KW-1133">Transmembrane helix</keyword>
<keyword evidence="1" id="KW-0472">Membrane</keyword>
<accession>A0A2P5BIC4</accession>
<evidence type="ECO:0008006" key="4">
    <source>
        <dbReference type="Google" id="ProtNLM"/>
    </source>
</evidence>
<dbReference type="Proteomes" id="UP000237105">
    <property type="component" value="Unassembled WGS sequence"/>
</dbReference>
<evidence type="ECO:0000313" key="2">
    <source>
        <dbReference type="EMBL" id="PON48535.1"/>
    </source>
</evidence>
<organism evidence="2 3">
    <name type="scientific">Parasponia andersonii</name>
    <name type="common">Sponia andersonii</name>
    <dbReference type="NCBI Taxonomy" id="3476"/>
    <lineage>
        <taxon>Eukaryota</taxon>
        <taxon>Viridiplantae</taxon>
        <taxon>Streptophyta</taxon>
        <taxon>Embryophyta</taxon>
        <taxon>Tracheophyta</taxon>
        <taxon>Spermatophyta</taxon>
        <taxon>Magnoliopsida</taxon>
        <taxon>eudicotyledons</taxon>
        <taxon>Gunneridae</taxon>
        <taxon>Pentapetalae</taxon>
        <taxon>rosids</taxon>
        <taxon>fabids</taxon>
        <taxon>Rosales</taxon>
        <taxon>Cannabaceae</taxon>
        <taxon>Parasponia</taxon>
    </lineage>
</organism>
<sequence length="106" mass="12056">MNDYAPLDEGFDGSDRTVGTCTGVMQEKDGSLSGVGTGTEESERGVRRSAACTLKFYFGLTKWIAYLISEVTIIPPVFVFWLRKWRGFSGIWRYWTLVFRAWLVSL</sequence>
<gene>
    <name evidence="2" type="ORF">PanWU01x14_236420</name>
</gene>
<comment type="caution">
    <text evidence="2">The sequence shown here is derived from an EMBL/GenBank/DDBJ whole genome shotgun (WGS) entry which is preliminary data.</text>
</comment>